<evidence type="ECO:0000313" key="2">
    <source>
        <dbReference type="EMBL" id="KAA9161153.1"/>
    </source>
</evidence>
<dbReference type="AlphaFoldDB" id="A0A5N0V7H5"/>
<proteinExistence type="predicted"/>
<dbReference type="OrthoDB" id="3788232at2"/>
<accession>A0A5N0V7H5</accession>
<organism evidence="2 3">
    <name type="scientific">Amycolatopsis acidicola</name>
    <dbReference type="NCBI Taxonomy" id="2596893"/>
    <lineage>
        <taxon>Bacteria</taxon>
        <taxon>Bacillati</taxon>
        <taxon>Actinomycetota</taxon>
        <taxon>Actinomycetes</taxon>
        <taxon>Pseudonocardiales</taxon>
        <taxon>Pseudonocardiaceae</taxon>
        <taxon>Amycolatopsis</taxon>
    </lineage>
</organism>
<keyword evidence="3" id="KW-1185">Reference proteome</keyword>
<protein>
    <submittedName>
        <fullName evidence="2">Uncharacterized protein</fullName>
    </submittedName>
</protein>
<comment type="caution">
    <text evidence="2">The sequence shown here is derived from an EMBL/GenBank/DDBJ whole genome shotgun (WGS) entry which is preliminary data.</text>
</comment>
<name>A0A5N0V7H5_9PSEU</name>
<dbReference type="Proteomes" id="UP000319769">
    <property type="component" value="Unassembled WGS sequence"/>
</dbReference>
<sequence>MFLVHCPVCDRRTLLGVDEVEWVHNLAPGMISVTGRCPRGHEATVLTGEALTRASAGPSCRTPRSASARSDGPAGSTSRTAR</sequence>
<reference evidence="2" key="1">
    <citation type="submission" date="2019-09" db="EMBL/GenBank/DDBJ databases">
        <authorList>
            <person name="Teo W.F.A."/>
            <person name="Duangmal K."/>
        </authorList>
    </citation>
    <scope>NUCLEOTIDE SEQUENCE [LARGE SCALE GENOMIC DNA]</scope>
    <source>
        <strain evidence="2">K81G1</strain>
    </source>
</reference>
<evidence type="ECO:0000313" key="3">
    <source>
        <dbReference type="Proteomes" id="UP000319769"/>
    </source>
</evidence>
<feature type="region of interest" description="Disordered" evidence="1">
    <location>
        <begin position="52"/>
        <end position="82"/>
    </location>
</feature>
<gene>
    <name evidence="2" type="ORF">FPZ12_015500</name>
</gene>
<dbReference type="EMBL" id="VMNW02000018">
    <property type="protein sequence ID" value="KAA9161153.1"/>
    <property type="molecule type" value="Genomic_DNA"/>
</dbReference>
<evidence type="ECO:0000256" key="1">
    <source>
        <dbReference type="SAM" id="MobiDB-lite"/>
    </source>
</evidence>